<dbReference type="PANTHER" id="PTHR35807">
    <property type="entry name" value="TRANSCRIPTIONAL REGULATOR REDD-RELATED"/>
    <property type="match status" value="1"/>
</dbReference>
<dbReference type="InterPro" id="IPR005158">
    <property type="entry name" value="BTAD"/>
</dbReference>
<dbReference type="SUPFAM" id="SSF52540">
    <property type="entry name" value="P-loop containing nucleoside triphosphate hydrolases"/>
    <property type="match status" value="1"/>
</dbReference>
<dbReference type="InterPro" id="IPR016032">
    <property type="entry name" value="Sig_transdc_resp-reg_C-effctor"/>
</dbReference>
<sequence length="1015" mass="110503">MEVRLLGQVEVDHDGRRLEPGRRRERCLLGLLLVQPGVVMSTDRLIDLLWDGEAPPSARATLHTAMSRLRSRLCPAGTAEAVTFRTVQGGYVAHVERHVVDVLRFRDLVHEAKQATEPQPRADLLRRALSLWRGPFLADVATPRLRERIGGELDELRMTAVEDLIAAELAGSRHREIIGELTRVTAEYPRNERLVGQLMLALYRSGRQFEALATYQRLRTLLADEIGLDPGPELRRLHTAILRNDAALNQPSTPATMIRQETPPVPRQLPPVVADFTGRQCTVERLEAILTGPATQLRVVSVSGPAGVGKSSLAWYAAHRLRPAFPDGQVYVDLRGTWSEAVGPFTALKRLLRAVGVQDAAQGDSVEERSAQFRDAVADKSMLVAIDDAVSAAHVRALLPGSASCAVIITSRHWLTGLEGAVHLALRTFEPEESLSLLVRIVGPPRADTEREALAEITELCGHLPLAIRIAGARLAARPHWRAALLAERLRDELVRLDELATDGLEVRASLGLSYRALPEPARRLLRLLSLLDAPDVPAWAGAAMLDAAPRDAEGLLESLADACLLDILPGADGEARYGMHDLVRLFAREKAAEEEGEQIGRLALRRAFGAWLSMAEDASARLPGSTVASIRGQATRWRSPAPRPSATNPVAWFVREHVALAASIHQAAGLGMADLAWELAASAQAYYELGGLHDDAQRTHQAALRATRRAGDRLGEAVMLRNLADLWTSRRGAEPQDKLDAAEAALDIFREIGEKRGLADALYLCADVHRSCGRHKQALALATEALSISTSVNYELGECHALAQQAFVVREQGRDAVAREMAERYLVLARKMAFRRDEGMALALLGLIHLELGEPASGKAHLERALAVARETGDRVQETYALARLGQVYVTLDRAVARHMLGVALDRSRTDGLAYGEALALSGIGELELANDRPQHAVASLRRAIQLLGELRFPFLRARALSTLGKAYAHCGETAAAAAAWATAYELFRQVDNETAAGRVAALLSALPRSTGCD</sequence>
<keyword evidence="5" id="KW-0804">Transcription</keyword>
<feature type="DNA-binding region" description="OmpR/PhoB-type" evidence="6">
    <location>
        <begin position="1"/>
        <end position="95"/>
    </location>
</feature>
<evidence type="ECO:0000256" key="2">
    <source>
        <dbReference type="ARBA" id="ARBA00022737"/>
    </source>
</evidence>
<dbReference type="SUPFAM" id="SSF46894">
    <property type="entry name" value="C-terminal effector domain of the bipartite response regulators"/>
    <property type="match status" value="1"/>
</dbReference>
<keyword evidence="9" id="KW-1185">Reference proteome</keyword>
<dbReference type="SUPFAM" id="SSF48452">
    <property type="entry name" value="TPR-like"/>
    <property type="match status" value="3"/>
</dbReference>
<dbReference type="InterPro" id="IPR027417">
    <property type="entry name" value="P-loop_NTPase"/>
</dbReference>
<dbReference type="InterPro" id="IPR011990">
    <property type="entry name" value="TPR-like_helical_dom_sf"/>
</dbReference>
<evidence type="ECO:0000256" key="6">
    <source>
        <dbReference type="PROSITE-ProRule" id="PRU01091"/>
    </source>
</evidence>
<comment type="caution">
    <text evidence="8">The sequence shown here is derived from an EMBL/GenBank/DDBJ whole genome shotgun (WGS) entry which is preliminary data.</text>
</comment>
<dbReference type="SMART" id="SM01043">
    <property type="entry name" value="BTAD"/>
    <property type="match status" value="1"/>
</dbReference>
<feature type="domain" description="OmpR/PhoB-type" evidence="7">
    <location>
        <begin position="1"/>
        <end position="95"/>
    </location>
</feature>
<keyword evidence="2" id="KW-0677">Repeat</keyword>
<proteinExistence type="inferred from homology"/>
<keyword evidence="3" id="KW-0805">Transcription regulation</keyword>
<dbReference type="Pfam" id="PF03704">
    <property type="entry name" value="BTAD"/>
    <property type="match status" value="1"/>
</dbReference>
<dbReference type="SMART" id="SM00862">
    <property type="entry name" value="Trans_reg_C"/>
    <property type="match status" value="1"/>
</dbReference>
<dbReference type="InterPro" id="IPR001867">
    <property type="entry name" value="OmpR/PhoB-type_DNA-bd"/>
</dbReference>
<organism evidence="8 9">
    <name type="scientific">Plantactinospora mayteni</name>
    <dbReference type="NCBI Taxonomy" id="566021"/>
    <lineage>
        <taxon>Bacteria</taxon>
        <taxon>Bacillati</taxon>
        <taxon>Actinomycetota</taxon>
        <taxon>Actinomycetes</taxon>
        <taxon>Micromonosporales</taxon>
        <taxon>Micromonosporaceae</taxon>
        <taxon>Plantactinospora</taxon>
    </lineage>
</organism>
<dbReference type="Pfam" id="PF00486">
    <property type="entry name" value="Trans_reg_C"/>
    <property type="match status" value="1"/>
</dbReference>
<keyword evidence="4 6" id="KW-0238">DNA-binding</keyword>
<dbReference type="Gene3D" id="1.25.40.10">
    <property type="entry name" value="Tetratricopeptide repeat domain"/>
    <property type="match status" value="3"/>
</dbReference>
<dbReference type="Gene3D" id="3.40.50.300">
    <property type="entry name" value="P-loop containing nucleotide triphosphate hydrolases"/>
    <property type="match status" value="1"/>
</dbReference>
<reference evidence="8 9" key="1">
    <citation type="submission" date="2021-01" db="EMBL/GenBank/DDBJ databases">
        <title>Whole genome shotgun sequence of Plantactinospora mayteni NBRC 109088.</title>
        <authorList>
            <person name="Komaki H."/>
            <person name="Tamura T."/>
        </authorList>
    </citation>
    <scope>NUCLEOTIDE SEQUENCE [LARGE SCALE GENOMIC DNA]</scope>
    <source>
        <strain evidence="8 9">NBRC 109088</strain>
    </source>
</reference>
<dbReference type="Gene3D" id="1.10.10.10">
    <property type="entry name" value="Winged helix-like DNA-binding domain superfamily/Winged helix DNA-binding domain"/>
    <property type="match status" value="1"/>
</dbReference>
<dbReference type="Pfam" id="PF00931">
    <property type="entry name" value="NB-ARC"/>
    <property type="match status" value="1"/>
</dbReference>
<evidence type="ECO:0000313" key="9">
    <source>
        <dbReference type="Proteomes" id="UP000621500"/>
    </source>
</evidence>
<evidence type="ECO:0000313" key="8">
    <source>
        <dbReference type="EMBL" id="GIG98251.1"/>
    </source>
</evidence>
<dbReference type="RefSeq" id="WP_203859708.1">
    <property type="nucleotide sequence ID" value="NZ_BAAAZQ010000010.1"/>
</dbReference>
<dbReference type="PROSITE" id="PS51755">
    <property type="entry name" value="OMPR_PHOB"/>
    <property type="match status" value="1"/>
</dbReference>
<accession>A0ABQ4EUC9</accession>
<dbReference type="Gene3D" id="1.10.8.430">
    <property type="entry name" value="Helical domain of apoptotic protease-activating factors"/>
    <property type="match status" value="1"/>
</dbReference>
<evidence type="ECO:0000256" key="3">
    <source>
        <dbReference type="ARBA" id="ARBA00023015"/>
    </source>
</evidence>
<dbReference type="EMBL" id="BONX01000033">
    <property type="protein sequence ID" value="GIG98251.1"/>
    <property type="molecule type" value="Genomic_DNA"/>
</dbReference>
<comment type="similarity">
    <text evidence="1">Belongs to the AfsR/DnrI/RedD regulatory family.</text>
</comment>
<dbReference type="SMART" id="SM00028">
    <property type="entry name" value="TPR"/>
    <property type="match status" value="4"/>
</dbReference>
<dbReference type="PANTHER" id="PTHR35807:SF1">
    <property type="entry name" value="TRANSCRIPTIONAL REGULATOR REDD"/>
    <property type="match status" value="1"/>
</dbReference>
<dbReference type="InterPro" id="IPR051677">
    <property type="entry name" value="AfsR-DnrI-RedD_regulator"/>
</dbReference>
<name>A0ABQ4EUC9_9ACTN</name>
<dbReference type="CDD" id="cd15831">
    <property type="entry name" value="BTAD"/>
    <property type="match status" value="1"/>
</dbReference>
<evidence type="ECO:0000256" key="5">
    <source>
        <dbReference type="ARBA" id="ARBA00023163"/>
    </source>
</evidence>
<dbReference type="InterPro" id="IPR019734">
    <property type="entry name" value="TPR_rpt"/>
</dbReference>
<evidence type="ECO:0000256" key="1">
    <source>
        <dbReference type="ARBA" id="ARBA00005820"/>
    </source>
</evidence>
<dbReference type="InterPro" id="IPR042197">
    <property type="entry name" value="Apaf_helical"/>
</dbReference>
<dbReference type="PRINTS" id="PR00364">
    <property type="entry name" value="DISEASERSIST"/>
</dbReference>
<gene>
    <name evidence="8" type="ORF">Pma05_48240</name>
</gene>
<evidence type="ECO:0000256" key="4">
    <source>
        <dbReference type="ARBA" id="ARBA00023125"/>
    </source>
</evidence>
<dbReference type="InterPro" id="IPR036388">
    <property type="entry name" value="WH-like_DNA-bd_sf"/>
</dbReference>
<evidence type="ECO:0000259" key="7">
    <source>
        <dbReference type="PROSITE" id="PS51755"/>
    </source>
</evidence>
<dbReference type="InterPro" id="IPR002182">
    <property type="entry name" value="NB-ARC"/>
</dbReference>
<protein>
    <submittedName>
        <fullName evidence="8">SARP family transcriptional regulator</fullName>
    </submittedName>
</protein>
<dbReference type="Proteomes" id="UP000621500">
    <property type="component" value="Unassembled WGS sequence"/>
</dbReference>